<evidence type="ECO:0000313" key="1">
    <source>
        <dbReference type="EMBL" id="QNP74922.1"/>
    </source>
</evidence>
<evidence type="ECO:0000313" key="2">
    <source>
        <dbReference type="Proteomes" id="UP000516052"/>
    </source>
</evidence>
<dbReference type="KEGG" id="sroi:IAG44_39545"/>
<gene>
    <name evidence="1" type="ORF">IAG44_39545</name>
</gene>
<evidence type="ECO:0008006" key="3">
    <source>
        <dbReference type="Google" id="ProtNLM"/>
    </source>
</evidence>
<dbReference type="RefSeq" id="WP_187751845.1">
    <property type="nucleotide sequence ID" value="NZ_CP060828.1"/>
</dbReference>
<proteinExistence type="predicted"/>
<name>A0A7H0IQ56_9ACTN</name>
<keyword evidence="2" id="KW-1185">Reference proteome</keyword>
<dbReference type="EMBL" id="CP060828">
    <property type="protein sequence ID" value="QNP74922.1"/>
    <property type="molecule type" value="Genomic_DNA"/>
</dbReference>
<dbReference type="Proteomes" id="UP000516052">
    <property type="component" value="Chromosome"/>
</dbReference>
<dbReference type="AlphaFoldDB" id="A0A7H0IQ56"/>
<organism evidence="1 2">
    <name type="scientific">Streptomyces roseirectus</name>
    <dbReference type="NCBI Taxonomy" id="2768066"/>
    <lineage>
        <taxon>Bacteria</taxon>
        <taxon>Bacillati</taxon>
        <taxon>Actinomycetota</taxon>
        <taxon>Actinomycetes</taxon>
        <taxon>Kitasatosporales</taxon>
        <taxon>Streptomycetaceae</taxon>
        <taxon>Streptomyces</taxon>
    </lineage>
</organism>
<reference evidence="1 2" key="1">
    <citation type="submission" date="2020-08" db="EMBL/GenBank/DDBJ databases">
        <title>A novel species.</title>
        <authorList>
            <person name="Gao J."/>
        </authorList>
    </citation>
    <scope>NUCLEOTIDE SEQUENCE [LARGE SCALE GENOMIC DNA]</scope>
    <source>
        <strain evidence="1 2">CRXT-G-22</strain>
    </source>
</reference>
<accession>A0A7H0IQ56</accession>
<protein>
    <recommendedName>
        <fullName evidence="3">Roadblock/LAMTOR2 domain-containing protein</fullName>
    </recommendedName>
</protein>
<sequence length="122" mass="13770">MPTIQVALHQAMRLDGALGVAVVDYVSRMPLGSLSHRRDVDMTLLAHGGTDLVRAHLTALDAMGHRPEDLEDILITLGGEYHLLRPLNRRAHEGLFILLVLDRQRAEPDAARRELRWIERLL</sequence>